<organism evidence="1 2">
    <name type="scientific">Flexivirga oryzae</name>
    <dbReference type="NCBI Taxonomy" id="1794944"/>
    <lineage>
        <taxon>Bacteria</taxon>
        <taxon>Bacillati</taxon>
        <taxon>Actinomycetota</taxon>
        <taxon>Actinomycetes</taxon>
        <taxon>Micrococcales</taxon>
        <taxon>Dermacoccaceae</taxon>
        <taxon>Flexivirga</taxon>
    </lineage>
</organism>
<comment type="caution">
    <text evidence="1">The sequence shown here is derived from an EMBL/GenBank/DDBJ whole genome shotgun (WGS) entry which is preliminary data.</text>
</comment>
<keyword evidence="2" id="KW-1185">Reference proteome</keyword>
<keyword evidence="1" id="KW-0418">Kinase</keyword>
<dbReference type="EMBL" id="JACHVQ010000005">
    <property type="protein sequence ID" value="MBB2894233.1"/>
    <property type="molecule type" value="Genomic_DNA"/>
</dbReference>
<sequence length="281" mass="30996">MKLAQVLWIGGGSGAGKSTLARRIAYRHDLRLHPVDAYTYAHVERTDPKSQPVMARTHAMDFKELMVDPTAEQQASRFVDYATERFEMILQDVTARGDGPLVVVEGPQLLPELVQPVMAGRGHGVWLLPTSEFTARSLGIRNSPTPLERESDRERGRRLRLERDALLTDRIRRAAAERDLAVVEMDGAQEEEQSAARLDTFFRPVVQAGQRAVDGAQRRAVRREENAVANGQIAAFRRSLGENAPPESPFDYACECNTLGCARLVPLTPSAYQAAGGAVGH</sequence>
<keyword evidence="1" id="KW-0808">Transferase</keyword>
<accession>A0A839ND27</accession>
<dbReference type="AlphaFoldDB" id="A0A839ND27"/>
<reference evidence="1 2" key="1">
    <citation type="submission" date="2020-08" db="EMBL/GenBank/DDBJ databases">
        <title>Sequencing the genomes of 1000 actinobacteria strains.</title>
        <authorList>
            <person name="Klenk H.-P."/>
        </authorList>
    </citation>
    <scope>NUCLEOTIDE SEQUENCE [LARGE SCALE GENOMIC DNA]</scope>
    <source>
        <strain evidence="1 2">DSM 105369</strain>
    </source>
</reference>
<evidence type="ECO:0000313" key="2">
    <source>
        <dbReference type="Proteomes" id="UP000559182"/>
    </source>
</evidence>
<dbReference type="Proteomes" id="UP000559182">
    <property type="component" value="Unassembled WGS sequence"/>
</dbReference>
<dbReference type="GO" id="GO:0016301">
    <property type="term" value="F:kinase activity"/>
    <property type="evidence" value="ECO:0007669"/>
    <property type="project" value="UniProtKB-KW"/>
</dbReference>
<dbReference type="Gene3D" id="3.40.50.300">
    <property type="entry name" value="P-loop containing nucleotide triphosphate hydrolases"/>
    <property type="match status" value="1"/>
</dbReference>
<proteinExistence type="predicted"/>
<protein>
    <submittedName>
        <fullName evidence="1">Adenylate kinase family enzyme</fullName>
    </submittedName>
</protein>
<dbReference type="CDD" id="cd02019">
    <property type="entry name" value="NK"/>
    <property type="match status" value="1"/>
</dbReference>
<name>A0A839ND27_9MICO</name>
<gene>
    <name evidence="1" type="ORF">FHU39_004275</name>
</gene>
<evidence type="ECO:0000313" key="1">
    <source>
        <dbReference type="EMBL" id="MBB2894233.1"/>
    </source>
</evidence>
<dbReference type="InterPro" id="IPR027417">
    <property type="entry name" value="P-loop_NTPase"/>
</dbReference>
<dbReference type="SUPFAM" id="SSF52540">
    <property type="entry name" value="P-loop containing nucleoside triphosphate hydrolases"/>
    <property type="match status" value="1"/>
</dbReference>
<dbReference type="RefSeq" id="WP_183322707.1">
    <property type="nucleotide sequence ID" value="NZ_JACHVQ010000005.1"/>
</dbReference>